<evidence type="ECO:0000313" key="1">
    <source>
        <dbReference type="EnsemblMetazoa" id="PPA42170.1"/>
    </source>
</evidence>
<dbReference type="EnsemblMetazoa" id="PPA42170.1">
    <property type="protein sequence ID" value="PPA42170.1"/>
    <property type="gene ID" value="WBGene00280539"/>
</dbReference>
<sequence>MSNNQSQVSKSVNDIIDNIFNTRSTEVFIFALLQSDRDLKEDEIRISIRVERNRRRDLLTWTIRMMSAMTKIGGFVCKIDTVQTIKTFFINKFLE</sequence>
<accession>A0A2A6C1U5</accession>
<accession>A0A8R1UZN6</accession>
<proteinExistence type="predicted"/>
<dbReference type="AlphaFoldDB" id="A0A2A6C1U5"/>
<protein>
    <submittedName>
        <fullName evidence="1">Uncharacterized protein</fullName>
    </submittedName>
</protein>
<keyword evidence="2" id="KW-1185">Reference proteome</keyword>
<evidence type="ECO:0000313" key="2">
    <source>
        <dbReference type="Proteomes" id="UP000005239"/>
    </source>
</evidence>
<reference evidence="2" key="1">
    <citation type="journal article" date="2008" name="Nat. Genet.">
        <title>The Pristionchus pacificus genome provides a unique perspective on nematode lifestyle and parasitism.</title>
        <authorList>
            <person name="Dieterich C."/>
            <person name="Clifton S.W."/>
            <person name="Schuster L.N."/>
            <person name="Chinwalla A."/>
            <person name="Delehaunty K."/>
            <person name="Dinkelacker I."/>
            <person name="Fulton L."/>
            <person name="Fulton R."/>
            <person name="Godfrey J."/>
            <person name="Minx P."/>
            <person name="Mitreva M."/>
            <person name="Roeseler W."/>
            <person name="Tian H."/>
            <person name="Witte H."/>
            <person name="Yang S.P."/>
            <person name="Wilson R.K."/>
            <person name="Sommer R.J."/>
        </authorList>
    </citation>
    <scope>NUCLEOTIDE SEQUENCE [LARGE SCALE GENOMIC DNA]</scope>
    <source>
        <strain evidence="2">PS312</strain>
    </source>
</reference>
<name>A0A2A6C1U5_PRIPA</name>
<gene>
    <name evidence="1" type="primary">WBGene00280539</name>
</gene>
<organism evidence="1 2">
    <name type="scientific">Pristionchus pacificus</name>
    <name type="common">Parasitic nematode worm</name>
    <dbReference type="NCBI Taxonomy" id="54126"/>
    <lineage>
        <taxon>Eukaryota</taxon>
        <taxon>Metazoa</taxon>
        <taxon>Ecdysozoa</taxon>
        <taxon>Nematoda</taxon>
        <taxon>Chromadorea</taxon>
        <taxon>Rhabditida</taxon>
        <taxon>Rhabditina</taxon>
        <taxon>Diplogasteromorpha</taxon>
        <taxon>Diplogasteroidea</taxon>
        <taxon>Neodiplogasteridae</taxon>
        <taxon>Pristionchus</taxon>
    </lineage>
</organism>
<dbReference type="Proteomes" id="UP000005239">
    <property type="component" value="Unassembled WGS sequence"/>
</dbReference>
<reference evidence="1" key="2">
    <citation type="submission" date="2022-06" db="UniProtKB">
        <authorList>
            <consortium name="EnsemblMetazoa"/>
        </authorList>
    </citation>
    <scope>IDENTIFICATION</scope>
    <source>
        <strain evidence="1">PS312</strain>
    </source>
</reference>